<evidence type="ECO:0000313" key="2">
    <source>
        <dbReference type="EMBL" id="SFD05156.1"/>
    </source>
</evidence>
<sequence>MAGDFIDIFRCTLKKRQTNLTNNFSIVSTNFGKVRVFDSRGNKPVIISVPDGPNIIEHHNNLISKLSHNFRVICFEFIGLGYSYPNFKYDYSFNKASLLVINLMDILRIEKAALCFSCSNGFYAIKTAELFPDRIVHLFLSQTPSINEMVKWTHKSIPKVLRYPIVGQLVNSFSEKKLAKTWYKYALPKDTDKLNFVNPAIKMLNNGGCFCLSGLVQGLENESESVLKVLEVPSTLIWGTKDFTHRRTNNKSILEHLPNCEIIEFENCGHFPELEDTNRYIKLLKERLTT</sequence>
<dbReference type="GO" id="GO:0016020">
    <property type="term" value="C:membrane"/>
    <property type="evidence" value="ECO:0007669"/>
    <property type="project" value="TreeGrafter"/>
</dbReference>
<reference evidence="3" key="1">
    <citation type="submission" date="2016-10" db="EMBL/GenBank/DDBJ databases">
        <authorList>
            <person name="Varghese N."/>
            <person name="Submissions S."/>
        </authorList>
    </citation>
    <scope>NUCLEOTIDE SEQUENCE [LARGE SCALE GENOMIC DNA]</scope>
    <source>
        <strain evidence="3">DSM 25730</strain>
    </source>
</reference>
<gene>
    <name evidence="2" type="ORF">SAMN04487987_103206</name>
</gene>
<accession>A0A1I1P657</accession>
<keyword evidence="3" id="KW-1185">Reference proteome</keyword>
<dbReference type="PANTHER" id="PTHR43798">
    <property type="entry name" value="MONOACYLGLYCEROL LIPASE"/>
    <property type="match status" value="1"/>
</dbReference>
<dbReference type="AlphaFoldDB" id="A0A1I1P657"/>
<dbReference type="InterPro" id="IPR029058">
    <property type="entry name" value="AB_hydrolase_fold"/>
</dbReference>
<evidence type="ECO:0000259" key="1">
    <source>
        <dbReference type="Pfam" id="PF00561"/>
    </source>
</evidence>
<dbReference type="Proteomes" id="UP000199439">
    <property type="component" value="Unassembled WGS sequence"/>
</dbReference>
<protein>
    <submittedName>
        <fullName evidence="2">Pimeloyl-ACP methyl ester carboxylesterase</fullName>
    </submittedName>
</protein>
<dbReference type="STRING" id="870482.SAMN04487987_103206"/>
<dbReference type="PANTHER" id="PTHR43798:SF33">
    <property type="entry name" value="HYDROLASE, PUTATIVE (AFU_ORTHOLOGUE AFUA_2G14860)-RELATED"/>
    <property type="match status" value="1"/>
</dbReference>
<dbReference type="InterPro" id="IPR050266">
    <property type="entry name" value="AB_hydrolase_sf"/>
</dbReference>
<organism evidence="2 3">
    <name type="scientific">Algibacter pectinivorans</name>
    <dbReference type="NCBI Taxonomy" id="870482"/>
    <lineage>
        <taxon>Bacteria</taxon>
        <taxon>Pseudomonadati</taxon>
        <taxon>Bacteroidota</taxon>
        <taxon>Flavobacteriia</taxon>
        <taxon>Flavobacteriales</taxon>
        <taxon>Flavobacteriaceae</taxon>
        <taxon>Algibacter</taxon>
    </lineage>
</organism>
<dbReference type="SUPFAM" id="SSF53474">
    <property type="entry name" value="alpha/beta-Hydrolases"/>
    <property type="match status" value="1"/>
</dbReference>
<dbReference type="Pfam" id="PF00561">
    <property type="entry name" value="Abhydrolase_1"/>
    <property type="match status" value="1"/>
</dbReference>
<dbReference type="EMBL" id="FOMI01000003">
    <property type="protein sequence ID" value="SFD05156.1"/>
    <property type="molecule type" value="Genomic_DNA"/>
</dbReference>
<name>A0A1I1P657_9FLAO</name>
<feature type="domain" description="AB hydrolase-1" evidence="1">
    <location>
        <begin position="62"/>
        <end position="275"/>
    </location>
</feature>
<evidence type="ECO:0000313" key="3">
    <source>
        <dbReference type="Proteomes" id="UP000199439"/>
    </source>
</evidence>
<dbReference type="OrthoDB" id="9780932at2"/>
<dbReference type="InterPro" id="IPR000073">
    <property type="entry name" value="AB_hydrolase_1"/>
</dbReference>
<proteinExistence type="predicted"/>
<dbReference type="RefSeq" id="WP_092850349.1">
    <property type="nucleotide sequence ID" value="NZ_FOMI01000003.1"/>
</dbReference>
<dbReference type="Gene3D" id="3.40.50.1820">
    <property type="entry name" value="alpha/beta hydrolase"/>
    <property type="match status" value="1"/>
</dbReference>